<evidence type="ECO:0000256" key="1">
    <source>
        <dbReference type="ARBA" id="ARBA00022553"/>
    </source>
</evidence>
<evidence type="ECO:0000256" key="2">
    <source>
        <dbReference type="PROSITE-ProRule" id="PRU00169"/>
    </source>
</evidence>
<dbReference type="RefSeq" id="WP_348265101.1">
    <property type="nucleotide sequence ID" value="NZ_CP121196.1"/>
</dbReference>
<dbReference type="InterPro" id="IPR011006">
    <property type="entry name" value="CheY-like_superfamily"/>
</dbReference>
<dbReference type="PROSITE" id="PS50110">
    <property type="entry name" value="RESPONSE_REGULATORY"/>
    <property type="match status" value="1"/>
</dbReference>
<dbReference type="InterPro" id="IPR001789">
    <property type="entry name" value="Sig_transdc_resp-reg_receiver"/>
</dbReference>
<dbReference type="Pfam" id="PF00072">
    <property type="entry name" value="Response_reg"/>
    <property type="match status" value="1"/>
</dbReference>
<organism evidence="4">
    <name type="scientific">Telmatobacter sp. DSM 110680</name>
    <dbReference type="NCBI Taxonomy" id="3036704"/>
    <lineage>
        <taxon>Bacteria</taxon>
        <taxon>Pseudomonadati</taxon>
        <taxon>Acidobacteriota</taxon>
        <taxon>Terriglobia</taxon>
        <taxon>Terriglobales</taxon>
        <taxon>Acidobacteriaceae</taxon>
        <taxon>Telmatobacter</taxon>
    </lineage>
</organism>
<dbReference type="CDD" id="cd00156">
    <property type="entry name" value="REC"/>
    <property type="match status" value="1"/>
</dbReference>
<dbReference type="PANTHER" id="PTHR44591:SF18">
    <property type="entry name" value="REGULATORY PROTEIN"/>
    <property type="match status" value="1"/>
</dbReference>
<reference evidence="4" key="1">
    <citation type="submission" date="2023-03" db="EMBL/GenBank/DDBJ databases">
        <title>Edaphobacter sp.</title>
        <authorList>
            <person name="Huber K.J."/>
            <person name="Papendorf J."/>
            <person name="Pilke C."/>
            <person name="Bunk B."/>
            <person name="Sproeer C."/>
            <person name="Pester M."/>
        </authorList>
    </citation>
    <scope>NUCLEOTIDE SEQUENCE</scope>
    <source>
        <strain evidence="4">DSM 110680</strain>
    </source>
</reference>
<dbReference type="Gene3D" id="3.40.50.2300">
    <property type="match status" value="1"/>
</dbReference>
<name>A0AAU7DPQ2_9BACT</name>
<keyword evidence="1 2" id="KW-0597">Phosphoprotein</keyword>
<feature type="modified residue" description="4-aspartylphosphate" evidence="2">
    <location>
        <position position="89"/>
    </location>
</feature>
<dbReference type="GO" id="GO:0000160">
    <property type="term" value="P:phosphorelay signal transduction system"/>
    <property type="evidence" value="ECO:0007669"/>
    <property type="project" value="InterPro"/>
</dbReference>
<dbReference type="InterPro" id="IPR050595">
    <property type="entry name" value="Bact_response_regulator"/>
</dbReference>
<dbReference type="EMBL" id="CP121196">
    <property type="protein sequence ID" value="XBH19879.1"/>
    <property type="molecule type" value="Genomic_DNA"/>
</dbReference>
<sequence>MDLALGDKSHSIKFSPFFLILEIIFTSCEVRNVKNISKATILFVDDEPCMRELMAMILNEEGFEVATATDGLDALIQLRSFSPDLIISDLQMPRMSGVEFLSVVRHRFPTVPVLAISGAFDTDEFSPAGVMADAFYPKSRCHPDELMKTVRDLMYLPLSRPTNYRPCQPPKVQTARITRNGNGNPVCLLTCTDCLRAFSCTGNESGHETEQATCQFCMTPVRFTRDVAAAPSSAIVSACGAVSIPAA</sequence>
<dbReference type="PANTHER" id="PTHR44591">
    <property type="entry name" value="STRESS RESPONSE REGULATOR PROTEIN 1"/>
    <property type="match status" value="1"/>
</dbReference>
<evidence type="ECO:0000313" key="4">
    <source>
        <dbReference type="EMBL" id="XBH19879.1"/>
    </source>
</evidence>
<dbReference type="SMART" id="SM00448">
    <property type="entry name" value="REC"/>
    <property type="match status" value="1"/>
</dbReference>
<gene>
    <name evidence="4" type="ORF">P8935_11295</name>
</gene>
<evidence type="ECO:0000259" key="3">
    <source>
        <dbReference type="PROSITE" id="PS50110"/>
    </source>
</evidence>
<feature type="domain" description="Response regulatory" evidence="3">
    <location>
        <begin position="40"/>
        <end position="153"/>
    </location>
</feature>
<protein>
    <submittedName>
        <fullName evidence="4">Response regulator</fullName>
    </submittedName>
</protein>
<proteinExistence type="predicted"/>
<dbReference type="AlphaFoldDB" id="A0AAU7DPQ2"/>
<dbReference type="SUPFAM" id="SSF52172">
    <property type="entry name" value="CheY-like"/>
    <property type="match status" value="1"/>
</dbReference>
<accession>A0AAU7DPQ2</accession>